<dbReference type="SMART" id="SM00256">
    <property type="entry name" value="FBOX"/>
    <property type="match status" value="1"/>
</dbReference>
<dbReference type="InterPro" id="IPR036047">
    <property type="entry name" value="F-box-like_dom_sf"/>
</dbReference>
<feature type="domain" description="F-box" evidence="1">
    <location>
        <begin position="1"/>
        <end position="47"/>
    </location>
</feature>
<dbReference type="SUPFAM" id="SSF81383">
    <property type="entry name" value="F-box domain"/>
    <property type="match status" value="1"/>
</dbReference>
<dbReference type="Proteomes" id="UP000596660">
    <property type="component" value="Unplaced"/>
</dbReference>
<keyword evidence="3" id="KW-1185">Reference proteome</keyword>
<dbReference type="PROSITE" id="PS50181">
    <property type="entry name" value="FBOX"/>
    <property type="match status" value="1"/>
</dbReference>
<sequence length="355" mass="40555">MSFPVELIIDILLRLPAKSLLRFKIVCKLWYNLINSSDFVDLHFERSIASQTNFHFVYKTPILHLGDFDTFDNPISLDYPFKNCDNGGVGVVGSCNGLLCLQSYDFEHPLLIYNPTTQTYKTLPLLPISAPFSYTRSVFNFGFGYESITRDYRCVRIIRNYNEETSSYESDVMVYSLKGDLWRKAATPSVDYNLDYYYTKSVFLNGAIHWDGGITENEANEALPIVVFNLKDECFSTMLIPDFDSMEIVHMFVGVLDESLCLAVSELSGDTHLWVMKEYGTPESWTKLYSVPKLNSFYEKVASPICYSMSLKELFVHTTYLQVASIDLDTMEISPVEVATRCTDAHVCVENLLML</sequence>
<dbReference type="InterPro" id="IPR050796">
    <property type="entry name" value="SCF_F-box_component"/>
</dbReference>
<protein>
    <recommendedName>
        <fullName evidence="1">F-box domain-containing protein</fullName>
    </recommendedName>
</protein>
<dbReference type="CDD" id="cd22157">
    <property type="entry name" value="F-box_AtFBW1-like"/>
    <property type="match status" value="1"/>
</dbReference>
<proteinExistence type="predicted"/>
<evidence type="ECO:0000313" key="3">
    <source>
        <dbReference type="Proteomes" id="UP000596660"/>
    </source>
</evidence>
<dbReference type="InterPro" id="IPR017451">
    <property type="entry name" value="F-box-assoc_interact_dom"/>
</dbReference>
<evidence type="ECO:0000313" key="2">
    <source>
        <dbReference type="EnsemblPlants" id="AUR62037005-RA:cds"/>
    </source>
</evidence>
<reference evidence="2" key="2">
    <citation type="submission" date="2021-03" db="UniProtKB">
        <authorList>
            <consortium name="EnsemblPlants"/>
        </authorList>
    </citation>
    <scope>IDENTIFICATION</scope>
</reference>
<dbReference type="Pfam" id="PF00646">
    <property type="entry name" value="F-box"/>
    <property type="match status" value="1"/>
</dbReference>
<reference evidence="2" key="1">
    <citation type="journal article" date="2017" name="Nature">
        <title>The genome of Chenopodium quinoa.</title>
        <authorList>
            <person name="Jarvis D.E."/>
            <person name="Ho Y.S."/>
            <person name="Lightfoot D.J."/>
            <person name="Schmoeckel S.M."/>
            <person name="Li B."/>
            <person name="Borm T.J.A."/>
            <person name="Ohyanagi H."/>
            <person name="Mineta K."/>
            <person name="Michell C.T."/>
            <person name="Saber N."/>
            <person name="Kharbatia N.M."/>
            <person name="Rupper R.R."/>
            <person name="Sharp A.R."/>
            <person name="Dally N."/>
            <person name="Boughton B.A."/>
            <person name="Woo Y.H."/>
            <person name="Gao G."/>
            <person name="Schijlen E.G.W.M."/>
            <person name="Guo X."/>
            <person name="Momin A.A."/>
            <person name="Negrao S."/>
            <person name="Al-Babili S."/>
            <person name="Gehring C."/>
            <person name="Roessner U."/>
            <person name="Jung C."/>
            <person name="Murphy K."/>
            <person name="Arold S.T."/>
            <person name="Gojobori T."/>
            <person name="van der Linden C.G."/>
            <person name="van Loo E.N."/>
            <person name="Jellen E.N."/>
            <person name="Maughan P.J."/>
            <person name="Tester M."/>
        </authorList>
    </citation>
    <scope>NUCLEOTIDE SEQUENCE [LARGE SCALE GENOMIC DNA]</scope>
    <source>
        <strain evidence="2">cv. PI 614886</strain>
    </source>
</reference>
<dbReference type="Gene3D" id="1.20.1280.50">
    <property type="match status" value="1"/>
</dbReference>
<accession>A0A803MXS5</accession>
<dbReference type="EnsemblPlants" id="AUR62037005-RA">
    <property type="protein sequence ID" value="AUR62037005-RA:cds"/>
    <property type="gene ID" value="AUR62037005"/>
</dbReference>
<dbReference type="InterPro" id="IPR001810">
    <property type="entry name" value="F-box_dom"/>
</dbReference>
<dbReference type="PANTHER" id="PTHR31672">
    <property type="entry name" value="BNACNNG10540D PROTEIN"/>
    <property type="match status" value="1"/>
</dbReference>
<dbReference type="PANTHER" id="PTHR31672:SF13">
    <property type="entry name" value="F-BOX PROTEIN CPR30-LIKE"/>
    <property type="match status" value="1"/>
</dbReference>
<dbReference type="OMA" id="DECFSTM"/>
<name>A0A803MXS5_CHEQI</name>
<dbReference type="AlphaFoldDB" id="A0A803MXS5"/>
<dbReference type="Pfam" id="PF07734">
    <property type="entry name" value="FBA_1"/>
    <property type="match status" value="1"/>
</dbReference>
<dbReference type="InterPro" id="IPR006527">
    <property type="entry name" value="F-box-assoc_dom_typ1"/>
</dbReference>
<organism evidence="2 3">
    <name type="scientific">Chenopodium quinoa</name>
    <name type="common">Quinoa</name>
    <dbReference type="NCBI Taxonomy" id="63459"/>
    <lineage>
        <taxon>Eukaryota</taxon>
        <taxon>Viridiplantae</taxon>
        <taxon>Streptophyta</taxon>
        <taxon>Embryophyta</taxon>
        <taxon>Tracheophyta</taxon>
        <taxon>Spermatophyta</taxon>
        <taxon>Magnoliopsida</taxon>
        <taxon>eudicotyledons</taxon>
        <taxon>Gunneridae</taxon>
        <taxon>Pentapetalae</taxon>
        <taxon>Caryophyllales</taxon>
        <taxon>Chenopodiaceae</taxon>
        <taxon>Chenopodioideae</taxon>
        <taxon>Atripliceae</taxon>
        <taxon>Chenopodium</taxon>
    </lineage>
</organism>
<evidence type="ECO:0000259" key="1">
    <source>
        <dbReference type="PROSITE" id="PS50181"/>
    </source>
</evidence>
<dbReference type="NCBIfam" id="TIGR01640">
    <property type="entry name" value="F_box_assoc_1"/>
    <property type="match status" value="1"/>
</dbReference>
<dbReference type="Gramene" id="AUR62037005-RA">
    <property type="protein sequence ID" value="AUR62037005-RA:cds"/>
    <property type="gene ID" value="AUR62037005"/>
</dbReference>